<dbReference type="FunFam" id="1.10.10.60:FF:000144">
    <property type="entry name" value="homeobox-leucine zipper protein ATHB-6-like"/>
    <property type="match status" value="1"/>
</dbReference>
<dbReference type="Pfam" id="PF02183">
    <property type="entry name" value="HALZ"/>
    <property type="match status" value="1"/>
</dbReference>
<feature type="domain" description="Homeobox" evidence="13">
    <location>
        <begin position="9"/>
        <end position="69"/>
    </location>
</feature>
<evidence type="ECO:0000313" key="14">
    <source>
        <dbReference type="EMBL" id="PIN15218.1"/>
    </source>
</evidence>
<evidence type="ECO:0000256" key="1">
    <source>
        <dbReference type="ARBA" id="ARBA00004123"/>
    </source>
</evidence>
<evidence type="ECO:0000256" key="4">
    <source>
        <dbReference type="ARBA" id="ARBA00023155"/>
    </source>
</evidence>
<evidence type="ECO:0000259" key="13">
    <source>
        <dbReference type="PROSITE" id="PS50071"/>
    </source>
</evidence>
<evidence type="ECO:0000256" key="5">
    <source>
        <dbReference type="ARBA" id="ARBA00023163"/>
    </source>
</evidence>
<feature type="DNA-binding region" description="Homeobox" evidence="8">
    <location>
        <begin position="11"/>
        <end position="70"/>
    </location>
</feature>
<dbReference type="InterPro" id="IPR017970">
    <property type="entry name" value="Homeobox_CS"/>
</dbReference>
<keyword evidence="15" id="KW-1185">Reference proteome</keyword>
<keyword evidence="4 8" id="KW-0371">Homeobox</keyword>
<dbReference type="SUPFAM" id="SSF46689">
    <property type="entry name" value="Homeodomain-like"/>
    <property type="match status" value="1"/>
</dbReference>
<comment type="caution">
    <text evidence="14">The sequence shown here is derived from an EMBL/GenBank/DDBJ whole genome shotgun (WGS) entry which is preliminary data.</text>
</comment>
<dbReference type="GO" id="GO:0000981">
    <property type="term" value="F:DNA-binding transcription factor activity, RNA polymerase II-specific"/>
    <property type="evidence" value="ECO:0007669"/>
    <property type="project" value="UniProtKB-UniRule"/>
</dbReference>
<dbReference type="InterPro" id="IPR003106">
    <property type="entry name" value="Leu_zip_homeo"/>
</dbReference>
<dbReference type="PANTHER" id="PTHR24326">
    <property type="entry name" value="HOMEOBOX-LEUCINE ZIPPER PROTEIN"/>
    <property type="match status" value="1"/>
</dbReference>
<evidence type="ECO:0000256" key="12">
    <source>
        <dbReference type="SAM" id="MobiDB-lite"/>
    </source>
</evidence>
<evidence type="ECO:0000256" key="6">
    <source>
        <dbReference type="ARBA" id="ARBA00023242"/>
    </source>
</evidence>
<dbReference type="InterPro" id="IPR045224">
    <property type="entry name" value="HDZip_class_I_plant"/>
</dbReference>
<keyword evidence="6 8" id="KW-0539">Nucleus</keyword>
<evidence type="ECO:0000256" key="11">
    <source>
        <dbReference type="SAM" id="Coils"/>
    </source>
</evidence>
<dbReference type="InterPro" id="IPR009057">
    <property type="entry name" value="Homeodomain-like_sf"/>
</dbReference>
<organism evidence="14 15">
    <name type="scientific">Handroanthus impetiginosus</name>
    <dbReference type="NCBI Taxonomy" id="429701"/>
    <lineage>
        <taxon>Eukaryota</taxon>
        <taxon>Viridiplantae</taxon>
        <taxon>Streptophyta</taxon>
        <taxon>Embryophyta</taxon>
        <taxon>Tracheophyta</taxon>
        <taxon>Spermatophyta</taxon>
        <taxon>Magnoliopsida</taxon>
        <taxon>eudicotyledons</taxon>
        <taxon>Gunneridae</taxon>
        <taxon>Pentapetalae</taxon>
        <taxon>asterids</taxon>
        <taxon>lamiids</taxon>
        <taxon>Lamiales</taxon>
        <taxon>Bignoniaceae</taxon>
        <taxon>Crescentiina</taxon>
        <taxon>Tabebuia alliance</taxon>
        <taxon>Handroanthus</taxon>
    </lineage>
</organism>
<accession>A0A2G9HCJ1</accession>
<dbReference type="GO" id="GO:0045893">
    <property type="term" value="P:positive regulation of DNA-templated transcription"/>
    <property type="evidence" value="ECO:0007669"/>
    <property type="project" value="TreeGrafter"/>
</dbReference>
<keyword evidence="5 10" id="KW-0804">Transcription</keyword>
<sequence length="219" mass="25458">MENCNEDFDGNFQKKRRLNPNQVQFLEKSFEVENKLEPERKVQLAKELNLQPRQVAIWFQNRRARYKTKLLEKEYDSLKANYDKLKADYDNLFKENEKMKTEVNLLTEKLLKKEPRDPISPLDSEPKKDAASSAKSDVFDSDSPHCTDGNHSAVLEPTADSSHVFESDFSQEEDDSLSRSLLPPSCFPKLEVESYDDLQPNSCNLGFPVQDQGTWLWQY</sequence>
<evidence type="ECO:0000256" key="3">
    <source>
        <dbReference type="ARBA" id="ARBA00023125"/>
    </source>
</evidence>
<reference evidence="15" key="1">
    <citation type="journal article" date="2018" name="Gigascience">
        <title>Genome assembly of the Pink Ipe (Handroanthus impetiginosus, Bignoniaceae), a highly valued, ecologically keystone Neotropical timber forest tree.</title>
        <authorList>
            <person name="Silva-Junior O.B."/>
            <person name="Grattapaglia D."/>
            <person name="Novaes E."/>
            <person name="Collevatti R.G."/>
        </authorList>
    </citation>
    <scope>NUCLEOTIDE SEQUENCE [LARGE SCALE GENOMIC DNA]</scope>
    <source>
        <strain evidence="15">cv. UFG-1</strain>
    </source>
</reference>
<evidence type="ECO:0000256" key="2">
    <source>
        <dbReference type="ARBA" id="ARBA00023015"/>
    </source>
</evidence>
<evidence type="ECO:0000256" key="10">
    <source>
        <dbReference type="RuleBase" id="RU369038"/>
    </source>
</evidence>
<evidence type="ECO:0000256" key="9">
    <source>
        <dbReference type="RuleBase" id="RU000682"/>
    </source>
</evidence>
<comment type="function">
    <text evidence="10">Transcription factor.</text>
</comment>
<keyword evidence="3 8" id="KW-0238">DNA-binding</keyword>
<gene>
    <name evidence="14" type="ORF">CDL12_12150</name>
</gene>
<comment type="similarity">
    <text evidence="7 10">Belongs to the HD-ZIP homeobox family. Class I subfamily.</text>
</comment>
<feature type="region of interest" description="Disordered" evidence="12">
    <location>
        <begin position="112"/>
        <end position="157"/>
    </location>
</feature>
<feature type="coiled-coil region" evidence="11">
    <location>
        <begin position="61"/>
        <end position="109"/>
    </location>
</feature>
<dbReference type="Gene3D" id="1.10.10.60">
    <property type="entry name" value="Homeodomain-like"/>
    <property type="match status" value="1"/>
</dbReference>
<dbReference type="AlphaFoldDB" id="A0A2G9HCJ1"/>
<evidence type="ECO:0000256" key="8">
    <source>
        <dbReference type="PROSITE-ProRule" id="PRU00108"/>
    </source>
</evidence>
<dbReference type="GO" id="GO:0000976">
    <property type="term" value="F:transcription cis-regulatory region binding"/>
    <property type="evidence" value="ECO:0007669"/>
    <property type="project" value="UniProtKB-ARBA"/>
</dbReference>
<dbReference type="OrthoDB" id="6159439at2759"/>
<name>A0A2G9HCJ1_9LAMI</name>
<dbReference type="Proteomes" id="UP000231279">
    <property type="component" value="Unassembled WGS sequence"/>
</dbReference>
<evidence type="ECO:0000256" key="7">
    <source>
        <dbReference type="ARBA" id="ARBA00025748"/>
    </source>
</evidence>
<proteinExistence type="inferred from homology"/>
<dbReference type="GO" id="GO:0005634">
    <property type="term" value="C:nucleus"/>
    <property type="evidence" value="ECO:0007669"/>
    <property type="project" value="UniProtKB-SubCell"/>
</dbReference>
<dbReference type="PANTHER" id="PTHR24326:SF610">
    <property type="entry name" value="HOMEOBOX-LEUCINE ZIPPER PROTEIN"/>
    <property type="match status" value="1"/>
</dbReference>
<dbReference type="PROSITE" id="PS00027">
    <property type="entry name" value="HOMEOBOX_1"/>
    <property type="match status" value="1"/>
</dbReference>
<dbReference type="Pfam" id="PF00046">
    <property type="entry name" value="Homeodomain"/>
    <property type="match status" value="1"/>
</dbReference>
<comment type="subcellular location">
    <subcellularLocation>
        <location evidence="1 8 9">Nucleus</location>
    </subcellularLocation>
</comment>
<keyword evidence="2 10" id="KW-0805">Transcription regulation</keyword>
<evidence type="ECO:0000313" key="15">
    <source>
        <dbReference type="Proteomes" id="UP000231279"/>
    </source>
</evidence>
<dbReference type="InterPro" id="IPR001356">
    <property type="entry name" value="HD"/>
</dbReference>
<dbReference type="EMBL" id="NKXS01002122">
    <property type="protein sequence ID" value="PIN15218.1"/>
    <property type="molecule type" value="Genomic_DNA"/>
</dbReference>
<keyword evidence="11" id="KW-0175">Coiled coil</keyword>
<dbReference type="PROSITE" id="PS50071">
    <property type="entry name" value="HOMEOBOX_2"/>
    <property type="match status" value="1"/>
</dbReference>
<dbReference type="SMART" id="SM00389">
    <property type="entry name" value="HOX"/>
    <property type="match status" value="1"/>
</dbReference>
<protein>
    <recommendedName>
        <fullName evidence="10">Homeobox-leucine zipper protein</fullName>
    </recommendedName>
    <alternativeName>
        <fullName evidence="10">HD-ZIP protein</fullName>
    </alternativeName>
    <alternativeName>
        <fullName evidence="10">Homeodomain transcription factor</fullName>
    </alternativeName>
</protein>
<dbReference type="CDD" id="cd00086">
    <property type="entry name" value="homeodomain"/>
    <property type="match status" value="1"/>
</dbReference>